<dbReference type="PANTHER" id="PTHR38032">
    <property type="entry name" value="POLYMERASE-RELATED"/>
    <property type="match status" value="1"/>
</dbReference>
<gene>
    <name evidence="3" type="ORF">JFL75_15040</name>
</gene>
<sequence>MVDFVRLQEIMKEHLERDRGIRTVDAEGATLEDAVAEAATLLGVPVRRIEYEITEKGSPGFMGSGKKAWKIRAYERTAEKKQAGSVESDDGDIEIVSPVIEDRDGDVFVHLSPEGAFLKVIPPVGSGKNARESQATDALSARGVKDIDPKLVKEVVQKASGEYVKVGTFKVNPMNDTVVSVDISEQDMKAYIYVTPPGFGGSDLSAETYLSLLRNNRVIYGVNEEFLRTFADRPTYKEMVAVAEGSRPVNGRDAYMQYNFETDQTKVKLREGANGKVDFKELNIIQNVVEGQPLARKVEAERGTPGRTVTGKIIPAKNGRDIALPLGKNVHVSDDQNTIIADMNGQVVIIGGKINVEPVYTVQGDVNLKTGNIIFLGTVLITGNVEDGFSVKAAGNIEVHGTVEKAELDAEGDIIVHQGITGKSGGMVRAGRSIWARFIENGIVEAGNMVVVSDGIVNSQVDANKRIICQGKRANIVGGRLRASEEINAKVIGSPMSGTETICEVGYDPKEKEKLDKLGEAKAAAEKQLEEIQLNLQTLINIKKQRKSLPEDKEAYMHELMDKREQIMGDMTKIAKDLEVTQEYLNSLKTRGKVSASSRVYPGVKIVIRDVKEDVRNDYKAVTFILEDSLIRVTKYEEPDEDVKRGPDGYTAD</sequence>
<dbReference type="PANTHER" id="PTHR38032:SF1">
    <property type="entry name" value="RNA-BINDING PROTEIN KHPB N-TERMINAL DOMAIN-CONTAINING PROTEIN"/>
    <property type="match status" value="1"/>
</dbReference>
<organism evidence="3 4">
    <name type="scientific">Breznakiella homolactica</name>
    <dbReference type="NCBI Taxonomy" id="2798577"/>
    <lineage>
        <taxon>Bacteria</taxon>
        <taxon>Pseudomonadati</taxon>
        <taxon>Spirochaetota</taxon>
        <taxon>Spirochaetia</taxon>
        <taxon>Spirochaetales</taxon>
        <taxon>Breznakiellaceae</taxon>
        <taxon>Breznakiella</taxon>
    </lineage>
</organism>
<evidence type="ECO:0000313" key="4">
    <source>
        <dbReference type="Proteomes" id="UP000595917"/>
    </source>
</evidence>
<reference evidence="3" key="1">
    <citation type="submission" date="2021-01" db="EMBL/GenBank/DDBJ databases">
        <title>Description of Breznakiella homolactica.</title>
        <authorList>
            <person name="Song Y."/>
            <person name="Brune A."/>
        </authorList>
    </citation>
    <scope>NUCLEOTIDE SEQUENCE</scope>
    <source>
        <strain evidence="3">RmG30</strain>
    </source>
</reference>
<dbReference type="InterPro" id="IPR032782">
    <property type="entry name" value="KhpB_N"/>
</dbReference>
<dbReference type="Pfam" id="PF03961">
    <property type="entry name" value="FapA"/>
    <property type="match status" value="1"/>
</dbReference>
<accession>A0A7T8BAH9</accession>
<dbReference type="RefSeq" id="WP_215625544.1">
    <property type="nucleotide sequence ID" value="NZ_CP067089.2"/>
</dbReference>
<dbReference type="Proteomes" id="UP000595917">
    <property type="component" value="Chromosome"/>
</dbReference>
<feature type="coiled-coil region" evidence="1">
    <location>
        <begin position="515"/>
        <end position="542"/>
    </location>
</feature>
<dbReference type="InterPro" id="IPR038247">
    <property type="entry name" value="Jag_N_dom_sf"/>
</dbReference>
<evidence type="ECO:0000259" key="2">
    <source>
        <dbReference type="SMART" id="SM01245"/>
    </source>
</evidence>
<dbReference type="Pfam" id="PF20250">
    <property type="entry name" value="FapA_N"/>
    <property type="match status" value="1"/>
</dbReference>
<dbReference type="KEGG" id="bhc:JFL75_15040"/>
<keyword evidence="1" id="KW-0175">Coiled coil</keyword>
<feature type="domain" description="RNA-binding protein KhpB N-terminal" evidence="2">
    <location>
        <begin position="25"/>
        <end position="76"/>
    </location>
</feature>
<dbReference type="InterPro" id="IPR005646">
    <property type="entry name" value="FapA"/>
</dbReference>
<protein>
    <submittedName>
        <fullName evidence="3">DUF342 domain-containing protein</fullName>
    </submittedName>
</protein>
<evidence type="ECO:0000313" key="3">
    <source>
        <dbReference type="EMBL" id="QQO08238.1"/>
    </source>
</evidence>
<dbReference type="EMBL" id="CP067089">
    <property type="protein sequence ID" value="QQO08238.1"/>
    <property type="molecule type" value="Genomic_DNA"/>
</dbReference>
<proteinExistence type="predicted"/>
<dbReference type="AlphaFoldDB" id="A0A7T8BAH9"/>
<name>A0A7T8BAH9_9SPIR</name>
<keyword evidence="4" id="KW-1185">Reference proteome</keyword>
<dbReference type="SMART" id="SM01245">
    <property type="entry name" value="Jag_N"/>
    <property type="match status" value="1"/>
</dbReference>
<dbReference type="InterPro" id="IPR046866">
    <property type="entry name" value="FapA_N"/>
</dbReference>
<dbReference type="Pfam" id="PF14804">
    <property type="entry name" value="Jag_N"/>
    <property type="match status" value="1"/>
</dbReference>
<evidence type="ECO:0000256" key="1">
    <source>
        <dbReference type="SAM" id="Coils"/>
    </source>
</evidence>
<dbReference type="Gene3D" id="3.30.30.80">
    <property type="entry name" value="probable RNA-binding protein from clostridium symbiosum atcc 14940"/>
    <property type="match status" value="1"/>
</dbReference>
<dbReference type="InterPro" id="IPR046865">
    <property type="entry name" value="FapA_b_solenoid"/>
</dbReference>